<feature type="region of interest" description="Disordered" evidence="2">
    <location>
        <begin position="71"/>
        <end position="114"/>
    </location>
</feature>
<evidence type="ECO:0008006" key="6">
    <source>
        <dbReference type="Google" id="ProtNLM"/>
    </source>
</evidence>
<keyword evidence="5" id="KW-1185">Reference proteome</keyword>
<proteinExistence type="predicted"/>
<evidence type="ECO:0000313" key="5">
    <source>
        <dbReference type="Proteomes" id="UP001325680"/>
    </source>
</evidence>
<sequence length="151" mass="16636">MKLLLVSLITMGLGVVANAQTSTVSKDSIRLLQYNKDLAKLNVDLYEEKIKLAQSQNDLIGLRTDLQKANEKAEQSAADSKNAAAKMSDNVGDKAAAKKAKKDADRAAGDNKQAVRLTSKVADKEERFIRSEKNISEIQKKIDRLTAQYNK</sequence>
<keyword evidence="3" id="KW-0732">Signal</keyword>
<organism evidence="4 5">
    <name type="scientific">Niabella yanshanensis</name>
    <dbReference type="NCBI Taxonomy" id="577386"/>
    <lineage>
        <taxon>Bacteria</taxon>
        <taxon>Pseudomonadati</taxon>
        <taxon>Bacteroidota</taxon>
        <taxon>Chitinophagia</taxon>
        <taxon>Chitinophagales</taxon>
        <taxon>Chitinophagaceae</taxon>
        <taxon>Niabella</taxon>
    </lineage>
</organism>
<evidence type="ECO:0000256" key="3">
    <source>
        <dbReference type="SAM" id="SignalP"/>
    </source>
</evidence>
<evidence type="ECO:0000313" key="4">
    <source>
        <dbReference type="EMBL" id="WQD37763.1"/>
    </source>
</evidence>
<gene>
    <name evidence="4" type="ORF">U0035_19020</name>
</gene>
<evidence type="ECO:0000256" key="2">
    <source>
        <dbReference type="SAM" id="MobiDB-lite"/>
    </source>
</evidence>
<feature type="signal peptide" evidence="3">
    <location>
        <begin position="1"/>
        <end position="19"/>
    </location>
</feature>
<evidence type="ECO:0000256" key="1">
    <source>
        <dbReference type="SAM" id="Coils"/>
    </source>
</evidence>
<protein>
    <recommendedName>
        <fullName evidence="6">SlyB protein</fullName>
    </recommendedName>
</protein>
<dbReference type="Proteomes" id="UP001325680">
    <property type="component" value="Chromosome"/>
</dbReference>
<keyword evidence="1" id="KW-0175">Coiled coil</keyword>
<dbReference type="EMBL" id="CP139960">
    <property type="protein sequence ID" value="WQD37763.1"/>
    <property type="molecule type" value="Genomic_DNA"/>
</dbReference>
<feature type="chain" id="PRO_5045702427" description="SlyB protein" evidence="3">
    <location>
        <begin position="20"/>
        <end position="151"/>
    </location>
</feature>
<feature type="compositionally biased region" description="Basic and acidic residues" evidence="2">
    <location>
        <begin position="91"/>
        <end position="109"/>
    </location>
</feature>
<dbReference type="RefSeq" id="WP_114790533.1">
    <property type="nucleotide sequence ID" value="NZ_CP139960.1"/>
</dbReference>
<accession>A0ABZ0W3B9</accession>
<name>A0ABZ0W3B9_9BACT</name>
<feature type="coiled-coil region" evidence="1">
    <location>
        <begin position="121"/>
        <end position="148"/>
    </location>
</feature>
<reference evidence="4 5" key="1">
    <citation type="submission" date="2023-12" db="EMBL/GenBank/DDBJ databases">
        <title>Genome sequencing and assembly of bacterial species from a model synthetic community.</title>
        <authorList>
            <person name="Hogle S.L."/>
        </authorList>
    </citation>
    <scope>NUCLEOTIDE SEQUENCE [LARGE SCALE GENOMIC DNA]</scope>
    <source>
        <strain evidence="4 5">HAMBI_3031</strain>
    </source>
</reference>